<evidence type="ECO:0000259" key="6">
    <source>
        <dbReference type="PROSITE" id="PS50931"/>
    </source>
</evidence>
<dbReference type="InterPro" id="IPR036388">
    <property type="entry name" value="WH-like_DNA-bd_sf"/>
</dbReference>
<dbReference type="Pfam" id="PF00126">
    <property type="entry name" value="HTH_1"/>
    <property type="match status" value="1"/>
</dbReference>
<proteinExistence type="inferred from homology"/>
<keyword evidence="3" id="KW-0238">DNA-binding</keyword>
<evidence type="ECO:0000256" key="4">
    <source>
        <dbReference type="ARBA" id="ARBA00023159"/>
    </source>
</evidence>
<dbReference type="Proteomes" id="UP000654257">
    <property type="component" value="Unassembled WGS sequence"/>
</dbReference>
<evidence type="ECO:0000256" key="5">
    <source>
        <dbReference type="ARBA" id="ARBA00023163"/>
    </source>
</evidence>
<dbReference type="AlphaFoldDB" id="A0A917CZ62"/>
<reference evidence="7" key="1">
    <citation type="journal article" date="2014" name="Int. J. Syst. Evol. Microbiol.">
        <title>Complete genome sequence of Corynebacterium casei LMG S-19264T (=DSM 44701T), isolated from a smear-ripened cheese.</title>
        <authorList>
            <consortium name="US DOE Joint Genome Institute (JGI-PGF)"/>
            <person name="Walter F."/>
            <person name="Albersmeier A."/>
            <person name="Kalinowski J."/>
            <person name="Ruckert C."/>
        </authorList>
    </citation>
    <scope>NUCLEOTIDE SEQUENCE</scope>
    <source>
        <strain evidence="7">CCM 7905</strain>
    </source>
</reference>
<feature type="domain" description="HTH lysR-type" evidence="6">
    <location>
        <begin position="21"/>
        <end position="78"/>
    </location>
</feature>
<dbReference type="EMBL" id="BMCU01000002">
    <property type="protein sequence ID" value="GGG03602.1"/>
    <property type="molecule type" value="Genomic_DNA"/>
</dbReference>
<evidence type="ECO:0000256" key="1">
    <source>
        <dbReference type="ARBA" id="ARBA00009437"/>
    </source>
</evidence>
<keyword evidence="4" id="KW-0010">Activator</keyword>
<dbReference type="Gene3D" id="3.40.190.10">
    <property type="entry name" value="Periplasmic binding protein-like II"/>
    <property type="match status" value="2"/>
</dbReference>
<dbReference type="InterPro" id="IPR000847">
    <property type="entry name" value="LysR_HTH_N"/>
</dbReference>
<evidence type="ECO:0000313" key="8">
    <source>
        <dbReference type="Proteomes" id="UP000654257"/>
    </source>
</evidence>
<dbReference type="SUPFAM" id="SSF53850">
    <property type="entry name" value="Periplasmic binding protein-like II"/>
    <property type="match status" value="1"/>
</dbReference>
<evidence type="ECO:0000313" key="7">
    <source>
        <dbReference type="EMBL" id="GGG03602.1"/>
    </source>
</evidence>
<name>A0A917CZ62_9NOCA</name>
<gene>
    <name evidence="7" type="primary">hcaR</name>
    <name evidence="7" type="ORF">GCM10007304_17130</name>
</gene>
<dbReference type="PROSITE" id="PS50931">
    <property type="entry name" value="HTH_LYSR"/>
    <property type="match status" value="1"/>
</dbReference>
<keyword evidence="5" id="KW-0804">Transcription</keyword>
<dbReference type="InterPro" id="IPR005119">
    <property type="entry name" value="LysR_subst-bd"/>
</dbReference>
<dbReference type="SUPFAM" id="SSF46785">
    <property type="entry name" value="Winged helix' DNA-binding domain"/>
    <property type="match status" value="1"/>
</dbReference>
<dbReference type="GO" id="GO:0032993">
    <property type="term" value="C:protein-DNA complex"/>
    <property type="evidence" value="ECO:0007669"/>
    <property type="project" value="TreeGrafter"/>
</dbReference>
<accession>A0A917CZ62</accession>
<organism evidence="7 8">
    <name type="scientific">Rhodococcoides trifolii</name>
    <dbReference type="NCBI Taxonomy" id="908250"/>
    <lineage>
        <taxon>Bacteria</taxon>
        <taxon>Bacillati</taxon>
        <taxon>Actinomycetota</taxon>
        <taxon>Actinomycetes</taxon>
        <taxon>Mycobacteriales</taxon>
        <taxon>Nocardiaceae</taxon>
        <taxon>Rhodococcoides</taxon>
    </lineage>
</organism>
<dbReference type="GO" id="GO:0003700">
    <property type="term" value="F:DNA-binding transcription factor activity"/>
    <property type="evidence" value="ECO:0007669"/>
    <property type="project" value="InterPro"/>
</dbReference>
<dbReference type="CDD" id="cd08414">
    <property type="entry name" value="PBP2_LTTR_aromatics_like"/>
    <property type="match status" value="1"/>
</dbReference>
<evidence type="ECO:0000256" key="2">
    <source>
        <dbReference type="ARBA" id="ARBA00023015"/>
    </source>
</evidence>
<dbReference type="Gene3D" id="1.10.10.10">
    <property type="entry name" value="Winged helix-like DNA-binding domain superfamily/Winged helix DNA-binding domain"/>
    <property type="match status" value="1"/>
</dbReference>
<sequence>MDQDRFRNHHVSEPYDRPVDITATHLRYFLAVATELHFGRAAAGLHISAPSLSQQISTLEKRLGRPLFVRTSRRVEPTADGVALIPLARRTIDALDAVIDWASGEVTSLVRIGVMAPNLHTDAALSTAVHRFPEVSWEVHSIGFADAIDALRRDDIDVALVVSTDRPAVDGIASTVLWVERRVLLVHDRHHLAGASGVRMSDIADESFIGIRDTLGSRNWFPDTVTARVRPIANNFDEVLQLCAAGVGVNIAGSGSAGAYARPGISYVPIIDAADVTTYLCRRSSSTGDSVHEFESIALEIASAAPRSRLDAEPNGHT</sequence>
<dbReference type="PANTHER" id="PTHR30346">
    <property type="entry name" value="TRANSCRIPTIONAL DUAL REGULATOR HCAR-RELATED"/>
    <property type="match status" value="1"/>
</dbReference>
<comment type="caution">
    <text evidence="7">The sequence shown here is derived from an EMBL/GenBank/DDBJ whole genome shotgun (WGS) entry which is preliminary data.</text>
</comment>
<protein>
    <submittedName>
        <fullName evidence="7">LysR family transcriptional regulator</fullName>
    </submittedName>
</protein>
<comment type="similarity">
    <text evidence="1">Belongs to the LysR transcriptional regulatory family.</text>
</comment>
<dbReference type="FunFam" id="1.10.10.10:FF:000001">
    <property type="entry name" value="LysR family transcriptional regulator"/>
    <property type="match status" value="1"/>
</dbReference>
<reference evidence="7" key="2">
    <citation type="submission" date="2020-09" db="EMBL/GenBank/DDBJ databases">
        <authorList>
            <person name="Sun Q."/>
            <person name="Sedlacek I."/>
        </authorList>
    </citation>
    <scope>NUCLEOTIDE SEQUENCE</scope>
    <source>
        <strain evidence="7">CCM 7905</strain>
    </source>
</reference>
<dbReference type="PANTHER" id="PTHR30346:SF0">
    <property type="entry name" value="HCA OPERON TRANSCRIPTIONAL ACTIVATOR HCAR"/>
    <property type="match status" value="1"/>
</dbReference>
<dbReference type="InterPro" id="IPR036390">
    <property type="entry name" value="WH_DNA-bd_sf"/>
</dbReference>
<dbReference type="PRINTS" id="PR00039">
    <property type="entry name" value="HTHLYSR"/>
</dbReference>
<dbReference type="Pfam" id="PF03466">
    <property type="entry name" value="LysR_substrate"/>
    <property type="match status" value="1"/>
</dbReference>
<keyword evidence="8" id="KW-1185">Reference proteome</keyword>
<dbReference type="GO" id="GO:0003677">
    <property type="term" value="F:DNA binding"/>
    <property type="evidence" value="ECO:0007669"/>
    <property type="project" value="UniProtKB-KW"/>
</dbReference>
<evidence type="ECO:0000256" key="3">
    <source>
        <dbReference type="ARBA" id="ARBA00023125"/>
    </source>
</evidence>
<keyword evidence="2" id="KW-0805">Transcription regulation</keyword>